<dbReference type="EMBL" id="JACHIN010000036">
    <property type="protein sequence ID" value="MBB5085266.1"/>
    <property type="molecule type" value="Genomic_DNA"/>
</dbReference>
<proteinExistence type="predicted"/>
<gene>
    <name evidence="1" type="ORF">HNR40_010780</name>
</gene>
<organism evidence="1 2">
    <name type="scientific">Nonomuraea endophytica</name>
    <dbReference type="NCBI Taxonomy" id="714136"/>
    <lineage>
        <taxon>Bacteria</taxon>
        <taxon>Bacillati</taxon>
        <taxon>Actinomycetota</taxon>
        <taxon>Actinomycetes</taxon>
        <taxon>Streptosporangiales</taxon>
        <taxon>Streptosporangiaceae</taxon>
        <taxon>Nonomuraea</taxon>
    </lineage>
</organism>
<sequence length="33" mass="3390">MTGTGAHANVSANARARTNSIAVLSYRAISQLS</sequence>
<dbReference type="AlphaFoldDB" id="A0A7W8AHM3"/>
<accession>A0A7W8AHM3</accession>
<name>A0A7W8AHM3_9ACTN</name>
<evidence type="ECO:0000313" key="1">
    <source>
        <dbReference type="EMBL" id="MBB5085266.1"/>
    </source>
</evidence>
<keyword evidence="2" id="KW-1185">Reference proteome</keyword>
<evidence type="ECO:0000313" key="2">
    <source>
        <dbReference type="Proteomes" id="UP000568380"/>
    </source>
</evidence>
<reference evidence="1 2" key="1">
    <citation type="submission" date="2020-08" db="EMBL/GenBank/DDBJ databases">
        <title>Genomic Encyclopedia of Type Strains, Phase IV (KMG-IV): sequencing the most valuable type-strain genomes for metagenomic binning, comparative biology and taxonomic classification.</title>
        <authorList>
            <person name="Goeker M."/>
        </authorList>
    </citation>
    <scope>NUCLEOTIDE SEQUENCE [LARGE SCALE GENOMIC DNA]</scope>
    <source>
        <strain evidence="1 2">DSM 45385</strain>
    </source>
</reference>
<dbReference type="Proteomes" id="UP000568380">
    <property type="component" value="Unassembled WGS sequence"/>
</dbReference>
<protein>
    <submittedName>
        <fullName evidence="1">Uncharacterized protein</fullName>
    </submittedName>
</protein>
<comment type="caution">
    <text evidence="1">The sequence shown here is derived from an EMBL/GenBank/DDBJ whole genome shotgun (WGS) entry which is preliminary data.</text>
</comment>